<dbReference type="Proteomes" id="UP000252015">
    <property type="component" value="Unassembled WGS sequence"/>
</dbReference>
<keyword evidence="5" id="KW-1185">Reference proteome</keyword>
<feature type="region of interest" description="Disordered" evidence="1">
    <location>
        <begin position="160"/>
        <end position="192"/>
    </location>
</feature>
<evidence type="ECO:0000259" key="2">
    <source>
        <dbReference type="Pfam" id="PF18879"/>
    </source>
</evidence>
<dbReference type="STRING" id="29313.BHQ16_03220"/>
<reference evidence="4 5" key="1">
    <citation type="submission" date="2018-05" db="EMBL/GenBank/DDBJ databases">
        <authorList>
            <consortium name="IHU Genomes"/>
        </authorList>
    </citation>
    <scope>NUCLEOTIDE SEQUENCE [LARGE SCALE GENOMIC DNA]</scope>
    <source>
        <strain evidence="4 5">P7336</strain>
    </source>
</reference>
<name>A0A375Z0F0_MYCSH</name>
<protein>
    <submittedName>
        <fullName evidence="4">Uncharacterized protein</fullName>
    </submittedName>
</protein>
<evidence type="ECO:0000259" key="3">
    <source>
        <dbReference type="Pfam" id="PF23275"/>
    </source>
</evidence>
<dbReference type="RefSeq" id="WP_113963948.1">
    <property type="nucleotide sequence ID" value="NZ_UEGW01000001.1"/>
</dbReference>
<dbReference type="AlphaFoldDB" id="A0A375Z0F0"/>
<feature type="compositionally biased region" description="Basic and acidic residues" evidence="1">
    <location>
        <begin position="162"/>
        <end position="192"/>
    </location>
</feature>
<dbReference type="Pfam" id="PF18879">
    <property type="entry name" value="EspA_EspE"/>
    <property type="match status" value="1"/>
</dbReference>
<evidence type="ECO:0000313" key="4">
    <source>
        <dbReference type="EMBL" id="SRX94552.1"/>
    </source>
</evidence>
<dbReference type="InterPro" id="IPR043796">
    <property type="entry name" value="ESX-1_EspA/EspE-like"/>
</dbReference>
<dbReference type="Pfam" id="PF23275">
    <property type="entry name" value="TPR_23"/>
    <property type="match status" value="1"/>
</dbReference>
<feature type="domain" description="ESX-1 secretion-associated protein EspA/EspE-like" evidence="2">
    <location>
        <begin position="18"/>
        <end position="99"/>
    </location>
</feature>
<accession>A0A375Z0F0</accession>
<evidence type="ECO:0000313" key="5">
    <source>
        <dbReference type="Proteomes" id="UP000252015"/>
    </source>
</evidence>
<dbReference type="EMBL" id="UEGW01000001">
    <property type="protein sequence ID" value="SRX94552.1"/>
    <property type="molecule type" value="Genomic_DNA"/>
</dbReference>
<sequence>MGALDAFLSTWSNARSTLGEGTPQQGAQFDRSSELRQAQSGVESAAPGSRWTGAAADSYADANSKQGRVLGQMAGLDQRLGVEVDRSAAVVAAGRQNLDQVKQWVMDAASTVPQGVDREQALMPIARKGIGDVAEVVRQTNNDLNAIGARIQTIGNEYQALGDDKDGKKDPSNPTDPKDPRDINKFGPEEKYPPEFRQANFDVSQVLAGTATPEQLARVRSGLALSPQQQADYEAGRHVDLTDHQKLILGQMQSQMNGMSVSDIRAAEQRLGEDKHLIGDALQMMSSDKFDYTKVTWSVFGPPTETVQGGADQLPTSVRDVLTRPAAETHSLPVPGGPSASVTGYPTINELRDLAGIVQDGNPALQQGTYLDHALLDKGAEMLAAEQIDNKNPANVEPNQQQVDPTVQDIFRAAGRDTIVDHDVLTGPNGQTLLQNMSTHDWADNGAAASTLTNWIHDAAGSSNDAVATRAGETAHALASYLGSDAGKGLLNIETNPFTHTHTTVGQLNPDLLRGYSNALIPYQDAMVGDYHGTKGFTALDGFEHGELPKTRQLFAIMDSDWDPKNPNTAANAFNQAAYEHALRYEHEFGVAASEGDVNDPSSPHRLDMARAGALAGLVEAGAKDATGYSNEQSLANAKAAYDIKKTALDFMFGQATSHIPGVGGIINELGKSTINDAFLGKEPTLENGHVVEHRSIQDEQNLAYYTIASPLIANDPNSHIPAQYFAPDGHLLSPTEIQNSENLGSGELASYYASLNEYLEQHGLGSDVDVKFRDSYENVTR</sequence>
<gene>
    <name evidence="4" type="ORF">MSP7336_02809</name>
</gene>
<proteinExistence type="predicted"/>
<feature type="domain" description="TPR repeat" evidence="3">
    <location>
        <begin position="224"/>
        <end position="455"/>
    </location>
</feature>
<organism evidence="4 5">
    <name type="scientific">Mycobacterium shimoidei</name>
    <dbReference type="NCBI Taxonomy" id="29313"/>
    <lineage>
        <taxon>Bacteria</taxon>
        <taxon>Bacillati</taxon>
        <taxon>Actinomycetota</taxon>
        <taxon>Actinomycetes</taxon>
        <taxon>Mycobacteriales</taxon>
        <taxon>Mycobacteriaceae</taxon>
        <taxon>Mycobacterium</taxon>
    </lineage>
</organism>
<dbReference type="InterPro" id="IPR057037">
    <property type="entry name" value="TPR_rep_actino"/>
</dbReference>
<evidence type="ECO:0000256" key="1">
    <source>
        <dbReference type="SAM" id="MobiDB-lite"/>
    </source>
</evidence>